<comment type="caution">
    <text evidence="1">The sequence shown here is derived from an EMBL/GenBank/DDBJ whole genome shotgun (WGS) entry which is preliminary data.</text>
</comment>
<gene>
    <name evidence="1" type="ORF">ISP19_11515</name>
</gene>
<dbReference type="RefSeq" id="WP_204682217.1">
    <property type="nucleotide sequence ID" value="NZ_BSNR01000012.1"/>
</dbReference>
<reference evidence="1" key="1">
    <citation type="submission" date="2020-10" db="EMBL/GenBank/DDBJ databases">
        <title>Phylogeny of dyella-like bacteria.</title>
        <authorList>
            <person name="Fu J."/>
        </authorList>
    </citation>
    <scope>NUCLEOTIDE SEQUENCE</scope>
    <source>
        <strain evidence="1">DHOC52</strain>
    </source>
</reference>
<dbReference type="Proteomes" id="UP001430149">
    <property type="component" value="Unassembled WGS sequence"/>
</dbReference>
<evidence type="ECO:0000313" key="1">
    <source>
        <dbReference type="EMBL" id="MBM7125995.1"/>
    </source>
</evidence>
<dbReference type="EMBL" id="JADIKE010000036">
    <property type="protein sequence ID" value="MBM7125995.1"/>
    <property type="molecule type" value="Genomic_DNA"/>
</dbReference>
<accession>A0ABS2K5M7</accession>
<name>A0ABS2K5M7_9GAMM</name>
<sequence length="70" mass="7837">MSSMTPAINLETALEILAACAGFITTELLKEPRSGCPNQERIEGYRQVLAELTICLHHQQQQRGDSDHRD</sequence>
<organism evidence="1 2">
    <name type="scientific">Dyella flava</name>
    <dbReference type="NCBI Taxonomy" id="1920170"/>
    <lineage>
        <taxon>Bacteria</taxon>
        <taxon>Pseudomonadati</taxon>
        <taxon>Pseudomonadota</taxon>
        <taxon>Gammaproteobacteria</taxon>
        <taxon>Lysobacterales</taxon>
        <taxon>Rhodanobacteraceae</taxon>
        <taxon>Dyella</taxon>
    </lineage>
</organism>
<proteinExistence type="predicted"/>
<protein>
    <submittedName>
        <fullName evidence="1">Uncharacterized protein</fullName>
    </submittedName>
</protein>
<keyword evidence="2" id="KW-1185">Reference proteome</keyword>
<evidence type="ECO:0000313" key="2">
    <source>
        <dbReference type="Proteomes" id="UP001430149"/>
    </source>
</evidence>